<accession>A0A6B0VAE7</accession>
<sequence length="419" mass="46605">MLSSWLSCWHMALMLLGFSLTGEDSGIGGTEKPLWREGRSPEASRDMARCRSMLEGSSLSRRDSCLLKGDVWLRLPKPRKEPCLCSIETVACGRSIAYGFTTDFTGGASDGLASCGSWGRLSVMEPCRKEPVRVKLEVLGSKFISTLSLSRFCLRSRHTANAQPTAWLSRSPESLTARKPWHIQRRVVPSLQMYEKPRSWLRSGAQNDTFSMVWSTRSPLVPSSTTRSPSPVTCKVPRTGRRLELRSTFRASSHTCIPLDSKTSTHPRYLTGKVQLPARTAASSACHWWGLLHSGTCSLRPRRRLSRRLRLSRSIPKPAPRCLRCPSSMLLGPQSTMFPPRCVILMHRRDAHVRLTSVAASIFRCPKSTAAHGKARSLREKRSKAAARLLLSSCVRRTAADVSGTRGAIFRSRLQLGSM</sequence>
<feature type="signal peptide" evidence="1">
    <location>
        <begin position="1"/>
        <end position="21"/>
    </location>
</feature>
<dbReference type="EMBL" id="GIFC01017190">
    <property type="protein sequence ID" value="MXU99273.1"/>
    <property type="molecule type" value="Transcribed_RNA"/>
</dbReference>
<keyword evidence="1" id="KW-0732">Signal</keyword>
<evidence type="ECO:0000256" key="1">
    <source>
        <dbReference type="SAM" id="SignalP"/>
    </source>
</evidence>
<proteinExistence type="predicted"/>
<evidence type="ECO:0000313" key="2">
    <source>
        <dbReference type="EMBL" id="MXU99273.1"/>
    </source>
</evidence>
<feature type="chain" id="PRO_5025522076" description="Secreted protein" evidence="1">
    <location>
        <begin position="22"/>
        <end position="419"/>
    </location>
</feature>
<protein>
    <recommendedName>
        <fullName evidence="3">Secreted protein</fullName>
    </recommendedName>
</protein>
<evidence type="ECO:0008006" key="3">
    <source>
        <dbReference type="Google" id="ProtNLM"/>
    </source>
</evidence>
<dbReference type="AlphaFoldDB" id="A0A6B0VAE7"/>
<name>A0A6B0VAE7_IXORI</name>
<reference evidence="2" key="1">
    <citation type="submission" date="2019-12" db="EMBL/GenBank/DDBJ databases">
        <title>An insight into the sialome of adult female Ixodes ricinus ticks feeding for 6 days.</title>
        <authorList>
            <person name="Perner J."/>
            <person name="Ribeiro J.M.C."/>
        </authorList>
    </citation>
    <scope>NUCLEOTIDE SEQUENCE</scope>
    <source>
        <strain evidence="2">Semi-engorged</strain>
        <tissue evidence="2">Salivary glands</tissue>
    </source>
</reference>
<organism evidence="2">
    <name type="scientific">Ixodes ricinus</name>
    <name type="common">Common tick</name>
    <name type="synonym">Acarus ricinus</name>
    <dbReference type="NCBI Taxonomy" id="34613"/>
    <lineage>
        <taxon>Eukaryota</taxon>
        <taxon>Metazoa</taxon>
        <taxon>Ecdysozoa</taxon>
        <taxon>Arthropoda</taxon>
        <taxon>Chelicerata</taxon>
        <taxon>Arachnida</taxon>
        <taxon>Acari</taxon>
        <taxon>Parasitiformes</taxon>
        <taxon>Ixodida</taxon>
        <taxon>Ixodoidea</taxon>
        <taxon>Ixodidae</taxon>
        <taxon>Ixodinae</taxon>
        <taxon>Ixodes</taxon>
    </lineage>
</organism>